<comment type="caution">
    <text evidence="22">The sequence shown here is derived from an EMBL/GenBank/DDBJ whole genome shotgun (WGS) entry which is preliminary data.</text>
</comment>
<dbReference type="OrthoDB" id="10253869at2759"/>
<feature type="transmembrane region" description="Helical" evidence="20">
    <location>
        <begin position="115"/>
        <end position="135"/>
    </location>
</feature>
<evidence type="ECO:0000256" key="20">
    <source>
        <dbReference type="SAM" id="Phobius"/>
    </source>
</evidence>
<dbReference type="InterPro" id="IPR020845">
    <property type="entry name" value="AMP-binding_CS"/>
</dbReference>
<evidence type="ECO:0000256" key="9">
    <source>
        <dbReference type="ARBA" id="ARBA00022692"/>
    </source>
</evidence>
<dbReference type="SUPFAM" id="SSF56801">
    <property type="entry name" value="Acetyl-CoA synthetase-like"/>
    <property type="match status" value="1"/>
</dbReference>
<comment type="function">
    <text evidence="17">Acyl-CoA synthetase required for both the import of long chain fatty acids (LCFAs) (C14-C18) and the activation very long chain fatty acids (VLCFAs) (C20-C26) by esterification of the fatty acids into metabolically active CoA-thioesters for subsequent degradation or incorporation into phospholipids. The transport and fatty acyl-CoA synthetase activities are genetically separable and are thus independent activities. Esterifies VLCFAs in the peroxisome matrix. The VLCFAs are actively transported into peroxisomes by a PXA1-PXA2 heterodimeric transporter in the peroxisomal membrane.</text>
</comment>
<keyword evidence="13" id="KW-0445">Lipid transport</keyword>
<protein>
    <recommendedName>
        <fullName evidence="18">Very long-chain fatty acid transport protein</fullName>
    </recommendedName>
    <alternativeName>
        <fullName evidence="19">Very-long-chain acyl-CoA synthetase</fullName>
    </alternativeName>
</protein>
<keyword evidence="11" id="KW-0067">ATP-binding</keyword>
<keyword evidence="15" id="KW-0576">Peroxisome</keyword>
<dbReference type="GO" id="GO:0044539">
    <property type="term" value="P:long-chain fatty acid import into cell"/>
    <property type="evidence" value="ECO:0007669"/>
    <property type="project" value="TreeGrafter"/>
</dbReference>
<evidence type="ECO:0000256" key="2">
    <source>
        <dbReference type="ARBA" id="ARBA00004585"/>
    </source>
</evidence>
<evidence type="ECO:0000256" key="12">
    <source>
        <dbReference type="ARBA" id="ARBA00022989"/>
    </source>
</evidence>
<organism evidence="22 23">
    <name type="scientific">Ascosphaera apis ARSEF 7405</name>
    <dbReference type="NCBI Taxonomy" id="392613"/>
    <lineage>
        <taxon>Eukaryota</taxon>
        <taxon>Fungi</taxon>
        <taxon>Dikarya</taxon>
        <taxon>Ascomycota</taxon>
        <taxon>Pezizomycotina</taxon>
        <taxon>Eurotiomycetes</taxon>
        <taxon>Eurotiomycetidae</taxon>
        <taxon>Onygenales</taxon>
        <taxon>Ascosphaeraceae</taxon>
        <taxon>Ascosphaera</taxon>
    </lineage>
</organism>
<keyword evidence="9 20" id="KW-0812">Transmembrane</keyword>
<keyword evidence="6" id="KW-1003">Cell membrane</keyword>
<dbReference type="GO" id="GO:0005324">
    <property type="term" value="F:long-chain fatty acid transmembrane transporter activity"/>
    <property type="evidence" value="ECO:0007669"/>
    <property type="project" value="TreeGrafter"/>
</dbReference>
<comment type="catalytic activity">
    <reaction evidence="16">
        <text>a very long-chain fatty acid + ATP + CoA = a very long-chain fatty acyl-CoA + AMP + diphosphate</text>
        <dbReference type="Rhea" id="RHEA:54536"/>
        <dbReference type="ChEBI" id="CHEBI:30616"/>
        <dbReference type="ChEBI" id="CHEBI:33019"/>
        <dbReference type="ChEBI" id="CHEBI:57287"/>
        <dbReference type="ChEBI" id="CHEBI:58950"/>
        <dbReference type="ChEBI" id="CHEBI:138261"/>
        <dbReference type="ChEBI" id="CHEBI:456215"/>
    </reaction>
</comment>
<evidence type="ECO:0000256" key="11">
    <source>
        <dbReference type="ARBA" id="ARBA00022840"/>
    </source>
</evidence>
<evidence type="ECO:0000256" key="8">
    <source>
        <dbReference type="ARBA" id="ARBA00022677"/>
    </source>
</evidence>
<evidence type="ECO:0000256" key="16">
    <source>
        <dbReference type="ARBA" id="ARBA00051585"/>
    </source>
</evidence>
<dbReference type="GO" id="GO:0005778">
    <property type="term" value="C:peroxisomal membrane"/>
    <property type="evidence" value="ECO:0007669"/>
    <property type="project" value="UniProtKB-SubCell"/>
</dbReference>
<comment type="subcellular location">
    <subcellularLocation>
        <location evidence="3">Cell membrane</location>
        <topology evidence="3">Multi-pass membrane protein</topology>
    </subcellularLocation>
    <subcellularLocation>
        <location evidence="1">Lipid droplet</location>
    </subcellularLocation>
    <subcellularLocation>
        <location evidence="2">Peroxisome membrane</location>
        <topology evidence="2">Multi-pass membrane protein</topology>
    </subcellularLocation>
</comment>
<dbReference type="GO" id="GO:0009898">
    <property type="term" value="C:cytoplasmic side of plasma membrane"/>
    <property type="evidence" value="ECO:0007669"/>
    <property type="project" value="TreeGrafter"/>
</dbReference>
<dbReference type="AlphaFoldDB" id="A0A167V2V3"/>
<dbReference type="GO" id="GO:0005811">
    <property type="term" value="C:lipid droplet"/>
    <property type="evidence" value="ECO:0007669"/>
    <property type="project" value="UniProtKB-SubCell"/>
</dbReference>
<keyword evidence="8" id="KW-0551">Lipid droplet</keyword>
<evidence type="ECO:0000256" key="5">
    <source>
        <dbReference type="ARBA" id="ARBA00022448"/>
    </source>
</evidence>
<evidence type="ECO:0000256" key="3">
    <source>
        <dbReference type="ARBA" id="ARBA00004651"/>
    </source>
</evidence>
<keyword evidence="14 20" id="KW-0472">Membrane</keyword>
<dbReference type="PROSITE" id="PS00455">
    <property type="entry name" value="AMP_BINDING"/>
    <property type="match status" value="1"/>
</dbReference>
<reference evidence="22 23" key="1">
    <citation type="journal article" date="2016" name="Genome Biol. Evol.">
        <title>Divergent and convergent evolution of fungal pathogenicity.</title>
        <authorList>
            <person name="Shang Y."/>
            <person name="Xiao G."/>
            <person name="Zheng P."/>
            <person name="Cen K."/>
            <person name="Zhan S."/>
            <person name="Wang C."/>
        </authorList>
    </citation>
    <scope>NUCLEOTIDE SEQUENCE [LARGE SCALE GENOMIC DNA]</scope>
    <source>
        <strain evidence="22 23">ARSEF 7405</strain>
    </source>
</reference>
<sequence>MPALVAPAIAAASFAYLNARLGLGNDFNLVRGLLTAFTRRLLRERRDRLNGFYLLEEYAQSSYRDKCFLVYAGKSYTFHDVYSMSKRYGTYFRQVHNVQPGEIVAMDMMNSDAYIFIWLGLWSIGAVPAFINYNLAKISLVHSVKVSTARLLIVEDEVYNKSFTPEELDEFSKPDFREKGGSLEVLVYDKILEQRVQQTEPKRAPDSCRQGVVGYDTAMLIYTSGTTGMPKPAIMSWQKFYLGGGFVYRWMGITNSDRVYSCMPLYHSTAAVLGFSAALIHGATYIVGRRFSARRFWAEVRETDATVVQYVGETMRFLLATPPSYDPVTKECLDKKNKVRMIYGNGLRPDIWEKVKERFGIETVCEFYASTEGTSGAWNKSSNSFSAGAIGRNGFLGNLALSFSTVVVKVDIDTEEPWRDAKTGFCARVPRGEPGELLYKINAENVKESFQGYLNNKAATEKKIMRNVFTKGDAYFRTGDMVRWDQEGRWYFSDRLGDTFRWRSENVSTSEVAHVIGTHPAVHESNVYGIRIPHHEGRAGCACLVFEEQIAAEGSPETATQKQADPTYKTPIIRPSSEVLKSLADHASANLPKYAVPLFLRVTRTMESTGTLKQQKVALRNEGADLDLMAEKKIDDLWYWFKDGKYVEFRKGDWEEMKGGRVRL</sequence>
<evidence type="ECO:0000256" key="15">
    <source>
        <dbReference type="ARBA" id="ARBA00023140"/>
    </source>
</evidence>
<accession>A0A167V2V3</accession>
<proteinExistence type="inferred from homology"/>
<evidence type="ECO:0000313" key="23">
    <source>
        <dbReference type="Proteomes" id="UP000242877"/>
    </source>
</evidence>
<dbReference type="VEuPathDB" id="FungiDB:AAP_06086"/>
<evidence type="ECO:0000256" key="18">
    <source>
        <dbReference type="ARBA" id="ARBA00068795"/>
    </source>
</evidence>
<keyword evidence="5" id="KW-0813">Transport</keyword>
<comment type="similarity">
    <text evidence="4">Belongs to the ATP-dependent AMP-binding enzyme family.</text>
</comment>
<dbReference type="GO" id="GO:0005524">
    <property type="term" value="F:ATP binding"/>
    <property type="evidence" value="ECO:0007669"/>
    <property type="project" value="UniProtKB-KW"/>
</dbReference>
<keyword evidence="23" id="KW-1185">Reference proteome</keyword>
<name>A0A167V2V3_9EURO</name>
<dbReference type="FunFam" id="3.40.50.12780:FF:000019">
    <property type="entry name" value="Long-chain fatty acid transporter"/>
    <property type="match status" value="1"/>
</dbReference>
<dbReference type="GO" id="GO:0004467">
    <property type="term" value="F:long-chain fatty acid-CoA ligase activity"/>
    <property type="evidence" value="ECO:0007669"/>
    <property type="project" value="TreeGrafter"/>
</dbReference>
<keyword evidence="12 20" id="KW-1133">Transmembrane helix</keyword>
<dbReference type="InterPro" id="IPR042099">
    <property type="entry name" value="ANL_N_sf"/>
</dbReference>
<evidence type="ECO:0000259" key="21">
    <source>
        <dbReference type="Pfam" id="PF00501"/>
    </source>
</evidence>
<evidence type="ECO:0000256" key="4">
    <source>
        <dbReference type="ARBA" id="ARBA00006432"/>
    </source>
</evidence>
<evidence type="ECO:0000256" key="7">
    <source>
        <dbReference type="ARBA" id="ARBA00022598"/>
    </source>
</evidence>
<dbReference type="InterPro" id="IPR045851">
    <property type="entry name" value="AMP-bd_C_sf"/>
</dbReference>
<evidence type="ECO:0000256" key="19">
    <source>
        <dbReference type="ARBA" id="ARBA00078285"/>
    </source>
</evidence>
<keyword evidence="10" id="KW-0547">Nucleotide-binding</keyword>
<dbReference type="Pfam" id="PF00501">
    <property type="entry name" value="AMP-binding"/>
    <property type="match status" value="1"/>
</dbReference>
<evidence type="ECO:0000256" key="6">
    <source>
        <dbReference type="ARBA" id="ARBA00022475"/>
    </source>
</evidence>
<dbReference type="Gene3D" id="3.40.50.12780">
    <property type="entry name" value="N-terminal domain of ligase-like"/>
    <property type="match status" value="1"/>
</dbReference>
<evidence type="ECO:0000256" key="1">
    <source>
        <dbReference type="ARBA" id="ARBA00004502"/>
    </source>
</evidence>
<keyword evidence="7" id="KW-0436">Ligase</keyword>
<dbReference type="Proteomes" id="UP000242877">
    <property type="component" value="Unassembled WGS sequence"/>
</dbReference>
<evidence type="ECO:0000313" key="22">
    <source>
        <dbReference type="EMBL" id="KZZ86966.1"/>
    </source>
</evidence>
<dbReference type="PANTHER" id="PTHR43107:SF15">
    <property type="entry name" value="FATTY ACID TRANSPORT PROTEIN 3, ISOFORM A"/>
    <property type="match status" value="1"/>
</dbReference>
<feature type="transmembrane region" description="Helical" evidence="20">
    <location>
        <begin position="265"/>
        <end position="287"/>
    </location>
</feature>
<evidence type="ECO:0000256" key="10">
    <source>
        <dbReference type="ARBA" id="ARBA00022741"/>
    </source>
</evidence>
<evidence type="ECO:0000256" key="14">
    <source>
        <dbReference type="ARBA" id="ARBA00023136"/>
    </source>
</evidence>
<dbReference type="Gene3D" id="3.30.300.30">
    <property type="match status" value="1"/>
</dbReference>
<dbReference type="InterPro" id="IPR000873">
    <property type="entry name" value="AMP-dep_synth/lig_dom"/>
</dbReference>
<dbReference type="EMBL" id="AZGZ01000042">
    <property type="protein sequence ID" value="KZZ86966.1"/>
    <property type="molecule type" value="Genomic_DNA"/>
</dbReference>
<feature type="domain" description="AMP-dependent synthetase/ligase" evidence="21">
    <location>
        <begin position="61"/>
        <end position="439"/>
    </location>
</feature>
<gene>
    <name evidence="22" type="ORF">AAP_06086</name>
</gene>
<dbReference type="PANTHER" id="PTHR43107">
    <property type="entry name" value="LONG-CHAIN FATTY ACID TRANSPORT PROTEIN"/>
    <property type="match status" value="1"/>
</dbReference>
<evidence type="ECO:0000256" key="13">
    <source>
        <dbReference type="ARBA" id="ARBA00023055"/>
    </source>
</evidence>
<evidence type="ECO:0000256" key="17">
    <source>
        <dbReference type="ARBA" id="ARBA00060276"/>
    </source>
</evidence>